<protein>
    <submittedName>
        <fullName evidence="3">Putative isoflavone-7-O-beta-glucoside 6''-O-malonyltransferase</fullName>
        <ecNumber evidence="3">2.3.1.115</ecNumber>
    </submittedName>
</protein>
<organism evidence="3 4">
    <name type="scientific">Rosa chinensis</name>
    <name type="common">China rose</name>
    <dbReference type="NCBI Taxonomy" id="74649"/>
    <lineage>
        <taxon>Eukaryota</taxon>
        <taxon>Viridiplantae</taxon>
        <taxon>Streptophyta</taxon>
        <taxon>Embryophyta</taxon>
        <taxon>Tracheophyta</taxon>
        <taxon>Spermatophyta</taxon>
        <taxon>Magnoliopsida</taxon>
        <taxon>eudicotyledons</taxon>
        <taxon>Gunneridae</taxon>
        <taxon>Pentapetalae</taxon>
        <taxon>rosids</taxon>
        <taxon>fabids</taxon>
        <taxon>Rosales</taxon>
        <taxon>Rosaceae</taxon>
        <taxon>Rosoideae</taxon>
        <taxon>Rosoideae incertae sedis</taxon>
        <taxon>Rosa</taxon>
    </lineage>
</organism>
<keyword evidence="1 3" id="KW-0808">Transferase</keyword>
<evidence type="ECO:0000256" key="1">
    <source>
        <dbReference type="ARBA" id="ARBA00022679"/>
    </source>
</evidence>
<name>A0A2P6SCD2_ROSCH</name>
<sequence>MCIVKASSISSPSQSEVMANLSVKKVEVCRVAPKPGSPENQSLPLTFFDLLWLRFQPVERLFFYQTSSTDSVLSKLKTSLSLTLQHFLPLAGNLTWPQDSLKPVLSYVQGDAVSLTVAESDVDFDHLINSIFLPAQDFSPLVPQLDVTDERAAAMALQITVYPNHGFSIGTTTHHAILDGKTWTSFVKAWAHICKYEEAQALPSSLVPFYDRRVVKDPSGLGELYSRQHQNKDGRTDNRSLSIASISKDRKAPDREDSIRGTFEFTRAFIQTLRAHVTSKMASDSSLHLSTFSLVSAYTWVCMVKAEEIKGEKTALIIGADSRSRLDPPIPATYFGNCIVGRVAVAETKGLLGEDGLVVAVSAITEAVRSLEKGLLDGAENWVSKFLDFSLYGRTYSIAGSHRFEVYDTDFGWRRPKRVEVISIDKTGAISLSDSKNGGGGVEVGLVLKKQYAEAFDALFASLVLH</sequence>
<dbReference type="Pfam" id="PF02458">
    <property type="entry name" value="Transferase"/>
    <property type="match status" value="1"/>
</dbReference>
<proteinExistence type="predicted"/>
<dbReference type="AlphaFoldDB" id="A0A2P6SCD2"/>
<evidence type="ECO:0000313" key="4">
    <source>
        <dbReference type="Proteomes" id="UP000238479"/>
    </source>
</evidence>
<keyword evidence="4" id="KW-1185">Reference proteome</keyword>
<dbReference type="Proteomes" id="UP000238479">
    <property type="component" value="Chromosome 1"/>
</dbReference>
<keyword evidence="2 3" id="KW-0012">Acyltransferase</keyword>
<dbReference type="InterPro" id="IPR051504">
    <property type="entry name" value="Plant_metabolite_acyltrans"/>
</dbReference>
<dbReference type="InterPro" id="IPR023213">
    <property type="entry name" value="CAT-like_dom_sf"/>
</dbReference>
<accession>A0A2P6SCD2</accession>
<dbReference type="EMBL" id="PDCK01000039">
    <property type="protein sequence ID" value="PRQ56338.1"/>
    <property type="molecule type" value="Genomic_DNA"/>
</dbReference>
<dbReference type="Gene3D" id="3.30.559.10">
    <property type="entry name" value="Chloramphenicol acetyltransferase-like domain"/>
    <property type="match status" value="2"/>
</dbReference>
<dbReference type="PANTHER" id="PTHR31625">
    <property type="match status" value="1"/>
</dbReference>
<evidence type="ECO:0000256" key="2">
    <source>
        <dbReference type="ARBA" id="ARBA00023315"/>
    </source>
</evidence>
<gene>
    <name evidence="3" type="ORF">RchiOBHm_Chr1g0334691</name>
</gene>
<dbReference type="EC" id="2.3.1.115" evidence="3"/>
<dbReference type="GO" id="GO:0047164">
    <property type="term" value="F:isoflavone-7-O-beta-glucoside 6''-O-malonyltransferase activity"/>
    <property type="evidence" value="ECO:0007669"/>
    <property type="project" value="UniProtKB-EC"/>
</dbReference>
<dbReference type="Gramene" id="PRQ56338">
    <property type="protein sequence ID" value="PRQ56338"/>
    <property type="gene ID" value="RchiOBHm_Chr1g0334691"/>
</dbReference>
<dbReference type="OMA" id="NRWMSAS"/>
<comment type="caution">
    <text evidence="3">The sequence shown here is derived from an EMBL/GenBank/DDBJ whole genome shotgun (WGS) entry which is preliminary data.</text>
</comment>
<reference evidence="3 4" key="1">
    <citation type="journal article" date="2018" name="Nat. Genet.">
        <title>The Rosa genome provides new insights in the design of modern roses.</title>
        <authorList>
            <person name="Bendahmane M."/>
        </authorList>
    </citation>
    <scope>NUCLEOTIDE SEQUENCE [LARGE SCALE GENOMIC DNA]</scope>
    <source>
        <strain evidence="4">cv. Old Blush</strain>
    </source>
</reference>
<dbReference type="OrthoDB" id="1862401at2759"/>
<evidence type="ECO:0000313" key="3">
    <source>
        <dbReference type="EMBL" id="PRQ56338.1"/>
    </source>
</evidence>